<name>A0A2R5GHJ5_9STRA</name>
<dbReference type="Pfam" id="PF00023">
    <property type="entry name" value="Ank"/>
    <property type="match status" value="1"/>
</dbReference>
<evidence type="ECO:0000256" key="1">
    <source>
        <dbReference type="PROSITE-ProRule" id="PRU00023"/>
    </source>
</evidence>
<dbReference type="SUPFAM" id="SSF48403">
    <property type="entry name" value="Ankyrin repeat"/>
    <property type="match status" value="1"/>
</dbReference>
<evidence type="ECO:0000313" key="3">
    <source>
        <dbReference type="Proteomes" id="UP000241890"/>
    </source>
</evidence>
<dbReference type="SMART" id="SM00248">
    <property type="entry name" value="ANK"/>
    <property type="match status" value="1"/>
</dbReference>
<dbReference type="InParanoid" id="A0A2R5GHJ5"/>
<organism evidence="2 3">
    <name type="scientific">Hondaea fermentalgiana</name>
    <dbReference type="NCBI Taxonomy" id="2315210"/>
    <lineage>
        <taxon>Eukaryota</taxon>
        <taxon>Sar</taxon>
        <taxon>Stramenopiles</taxon>
        <taxon>Bigyra</taxon>
        <taxon>Labyrinthulomycetes</taxon>
        <taxon>Thraustochytrida</taxon>
        <taxon>Thraustochytriidae</taxon>
        <taxon>Hondaea</taxon>
    </lineage>
</organism>
<accession>A0A2R5GHJ5</accession>
<evidence type="ECO:0000313" key="2">
    <source>
        <dbReference type="EMBL" id="GBG30367.1"/>
    </source>
</evidence>
<dbReference type="PROSITE" id="PS50088">
    <property type="entry name" value="ANK_REPEAT"/>
    <property type="match status" value="1"/>
</dbReference>
<dbReference type="EMBL" id="BEYU01000075">
    <property type="protein sequence ID" value="GBG30367.1"/>
    <property type="molecule type" value="Genomic_DNA"/>
</dbReference>
<feature type="repeat" description="ANK" evidence="1">
    <location>
        <begin position="135"/>
        <end position="167"/>
    </location>
</feature>
<protein>
    <submittedName>
        <fullName evidence="2">Ankyrin repeat domain-containing protein 49</fullName>
    </submittedName>
</protein>
<comment type="caution">
    <text evidence="2">The sequence shown here is derived from an EMBL/GenBank/DDBJ whole genome shotgun (WGS) entry which is preliminary data.</text>
</comment>
<sequence>MDSRPEMQDREAGRPRMALFRATANHGGIAEELQRLKQMRWDQPEYAATVLKHNQALVEEAEAGRLQSMVQLALACREDELLSWTVANMFRKACLRTLMFDLIDEADEEAPLLQTLPVLFTEGASFDVNTMHPKNGRTPLHSACARAQVSVFKLLVLHGADIHAVANDDSMPLQCAQQAATEASTAAQVVAAGDIVNFLRKLGAQDSIQLVSYRG</sequence>
<proteinExistence type="predicted"/>
<dbReference type="Proteomes" id="UP000241890">
    <property type="component" value="Unassembled WGS sequence"/>
</dbReference>
<dbReference type="OrthoDB" id="97460at2759"/>
<keyword evidence="3" id="KW-1185">Reference proteome</keyword>
<reference evidence="2 3" key="1">
    <citation type="submission" date="2017-12" db="EMBL/GenBank/DDBJ databases">
        <title>Sequencing, de novo assembly and annotation of complete genome of a new Thraustochytrid species, strain FCC1311.</title>
        <authorList>
            <person name="Sedici K."/>
            <person name="Godart F."/>
            <person name="Aiese Cigliano R."/>
            <person name="Sanseverino W."/>
            <person name="Barakat M."/>
            <person name="Ortet P."/>
            <person name="Marechal E."/>
            <person name="Cagnac O."/>
            <person name="Amato A."/>
        </authorList>
    </citation>
    <scope>NUCLEOTIDE SEQUENCE [LARGE SCALE GENOMIC DNA]</scope>
</reference>
<dbReference type="InterPro" id="IPR036770">
    <property type="entry name" value="Ankyrin_rpt-contain_sf"/>
</dbReference>
<dbReference type="Gene3D" id="1.25.40.20">
    <property type="entry name" value="Ankyrin repeat-containing domain"/>
    <property type="match status" value="1"/>
</dbReference>
<keyword evidence="1" id="KW-0040">ANK repeat</keyword>
<dbReference type="PROSITE" id="PS50297">
    <property type="entry name" value="ANK_REP_REGION"/>
    <property type="match status" value="1"/>
</dbReference>
<dbReference type="InterPro" id="IPR002110">
    <property type="entry name" value="Ankyrin_rpt"/>
</dbReference>
<gene>
    <name evidence="2" type="ORF">FCC1311_065862</name>
</gene>
<dbReference type="AlphaFoldDB" id="A0A2R5GHJ5"/>